<protein>
    <recommendedName>
        <fullName evidence="3">Mutant cadherin</fullName>
    </recommendedName>
</protein>
<dbReference type="AlphaFoldDB" id="A0A1E1WMD8"/>
<evidence type="ECO:0000313" key="2">
    <source>
        <dbReference type="EMBL" id="JAT88108.1"/>
    </source>
</evidence>
<feature type="compositionally biased region" description="Polar residues" evidence="1">
    <location>
        <begin position="258"/>
        <end position="273"/>
    </location>
</feature>
<reference evidence="2" key="1">
    <citation type="submission" date="2015-09" db="EMBL/GenBank/DDBJ databases">
        <title>De novo assembly of Pectinophora gossypiella (Pink Bollworm) gut transcriptome.</title>
        <authorList>
            <person name="Tassone E.E."/>
        </authorList>
    </citation>
    <scope>NUCLEOTIDE SEQUENCE</scope>
</reference>
<dbReference type="EMBL" id="GDQN01002946">
    <property type="protein sequence ID" value="JAT88108.1"/>
    <property type="molecule type" value="Transcribed_RNA"/>
</dbReference>
<proteinExistence type="predicted"/>
<evidence type="ECO:0000256" key="1">
    <source>
        <dbReference type="SAM" id="MobiDB-lite"/>
    </source>
</evidence>
<feature type="region of interest" description="Disordered" evidence="1">
    <location>
        <begin position="234"/>
        <end position="293"/>
    </location>
</feature>
<evidence type="ECO:0008006" key="3">
    <source>
        <dbReference type="Google" id="ProtNLM"/>
    </source>
</evidence>
<gene>
    <name evidence="2" type="ORF">g.1494</name>
</gene>
<organism evidence="2">
    <name type="scientific">Pectinophora gossypiella</name>
    <name type="common">Cotton pink bollworm</name>
    <name type="synonym">Depressaria gossypiella</name>
    <dbReference type="NCBI Taxonomy" id="13191"/>
    <lineage>
        <taxon>Eukaryota</taxon>
        <taxon>Metazoa</taxon>
        <taxon>Ecdysozoa</taxon>
        <taxon>Arthropoda</taxon>
        <taxon>Hexapoda</taxon>
        <taxon>Insecta</taxon>
        <taxon>Pterygota</taxon>
        <taxon>Neoptera</taxon>
        <taxon>Endopterygota</taxon>
        <taxon>Lepidoptera</taxon>
        <taxon>Glossata</taxon>
        <taxon>Ditrysia</taxon>
        <taxon>Gelechioidea</taxon>
        <taxon>Gelechiidae</taxon>
        <taxon>Apatetrinae</taxon>
        <taxon>Pectinophora</taxon>
    </lineage>
</organism>
<accession>A0A1E1WMD8</accession>
<sequence length="431" mass="48955">MSSEILKCSECNIVINELLSYIQNKISIMDEETILRLCSSTFTSDEIKSSKSLLFDALPTGRRKIQRKGEGKAHRDLSDIVHIFKTTEPDDIPVFVARQLEKLPPITFDHLDCTKLLKDILKMKEDINCLQSSCASKQQLQELKSELFMNKTAIPARLSGCNVNEKRGGWCLDSGPIGLSNVHNSTLNDTENLASSNIQNKPEYRTILMSGSANNSNKQTEVSVQNPRDITLLPTVSSGQRTHSADAMSQPELHDRSPLTSRNSAVNTPSSPSIPHVLNDKQMGSSTKKEKVPAMNRLEQEWQTVQRKKNKHYRYRGNIGIAKQESTNNFKAVVRQIPMFISNIHKETQEVDIISYILSKTQETVVLEKIKMKRQTNHNAYKFFVSHEKLHMFMDKSLWPEGIIFRKFVHFKYRNSKRETSEDGGSSLQNG</sequence>
<dbReference type="OrthoDB" id="7477592at2759"/>
<name>A0A1E1WMD8_PECGO</name>